<proteinExistence type="predicted"/>
<dbReference type="GO" id="GO:0003824">
    <property type="term" value="F:catalytic activity"/>
    <property type="evidence" value="ECO:0007669"/>
    <property type="project" value="InterPro"/>
</dbReference>
<sequence length="127" mass="13386">VHCGANFQAASVTAATEKVRLSLQSIGKMLFSQVSEMINHDLSNGLPPNLAADDPSVSFCLKGLDANTAAYTSELGFLANPVSNHVQSAEMHNQSINSLGLLSARQTFAAIECLSMIVANALYTACQ</sequence>
<evidence type="ECO:0008006" key="3">
    <source>
        <dbReference type="Google" id="ProtNLM"/>
    </source>
</evidence>
<name>W7F8H7_BIPV3</name>
<keyword evidence="2" id="KW-1185">Reference proteome</keyword>
<dbReference type="Gene3D" id="1.20.200.10">
    <property type="entry name" value="Fumarase/aspartase (Central domain)"/>
    <property type="match status" value="1"/>
</dbReference>
<dbReference type="EMBL" id="KI968695">
    <property type="protein sequence ID" value="EUN32092.1"/>
    <property type="molecule type" value="Genomic_DNA"/>
</dbReference>
<dbReference type="SUPFAM" id="SSF48557">
    <property type="entry name" value="L-aspartase-like"/>
    <property type="match status" value="1"/>
</dbReference>
<reference evidence="1 2" key="1">
    <citation type="journal article" date="2013" name="PLoS Genet.">
        <title>Comparative genome structure, secondary metabolite, and effector coding capacity across Cochliobolus pathogens.</title>
        <authorList>
            <person name="Condon B.J."/>
            <person name="Leng Y."/>
            <person name="Wu D."/>
            <person name="Bushley K.E."/>
            <person name="Ohm R.A."/>
            <person name="Otillar R."/>
            <person name="Martin J."/>
            <person name="Schackwitz W."/>
            <person name="Grimwood J."/>
            <person name="MohdZainudin N."/>
            <person name="Xue C."/>
            <person name="Wang R."/>
            <person name="Manning V.A."/>
            <person name="Dhillon B."/>
            <person name="Tu Z.J."/>
            <person name="Steffenson B.J."/>
            <person name="Salamov A."/>
            <person name="Sun H."/>
            <person name="Lowry S."/>
            <person name="LaButti K."/>
            <person name="Han J."/>
            <person name="Copeland A."/>
            <person name="Lindquist E."/>
            <person name="Barry K."/>
            <person name="Schmutz J."/>
            <person name="Baker S.E."/>
            <person name="Ciuffetti L.M."/>
            <person name="Grigoriev I.V."/>
            <person name="Zhong S."/>
            <person name="Turgeon B.G."/>
        </authorList>
    </citation>
    <scope>NUCLEOTIDE SEQUENCE [LARGE SCALE GENOMIC DNA]</scope>
    <source>
        <strain evidence="1 2">FI3</strain>
    </source>
</reference>
<accession>W7F8H7</accession>
<dbReference type="PANTHER" id="PTHR10362">
    <property type="entry name" value="HISTIDINE AMMONIA-LYASE"/>
    <property type="match status" value="1"/>
</dbReference>
<evidence type="ECO:0000313" key="1">
    <source>
        <dbReference type="EMBL" id="EUN32092.1"/>
    </source>
</evidence>
<dbReference type="GeneID" id="26257675"/>
<dbReference type="RefSeq" id="XP_014561721.1">
    <property type="nucleotide sequence ID" value="XM_014706235.1"/>
</dbReference>
<dbReference type="OrthoDB" id="10051290at2759"/>
<feature type="non-terminal residue" evidence="1">
    <location>
        <position position="127"/>
    </location>
</feature>
<dbReference type="Pfam" id="PF00221">
    <property type="entry name" value="Lyase_aromatic"/>
    <property type="match status" value="1"/>
</dbReference>
<organism evidence="1 2">
    <name type="scientific">Bipolaris victoriae (strain FI3)</name>
    <name type="common">Victoria blight of oats agent</name>
    <name type="synonym">Cochliobolus victoriae</name>
    <dbReference type="NCBI Taxonomy" id="930091"/>
    <lineage>
        <taxon>Eukaryota</taxon>
        <taxon>Fungi</taxon>
        <taxon>Dikarya</taxon>
        <taxon>Ascomycota</taxon>
        <taxon>Pezizomycotina</taxon>
        <taxon>Dothideomycetes</taxon>
        <taxon>Pleosporomycetidae</taxon>
        <taxon>Pleosporales</taxon>
        <taxon>Pleosporineae</taxon>
        <taxon>Pleosporaceae</taxon>
        <taxon>Bipolaris</taxon>
    </lineage>
</organism>
<dbReference type="Proteomes" id="UP000054337">
    <property type="component" value="Unassembled WGS sequence"/>
</dbReference>
<gene>
    <name evidence="1" type="ORF">COCVIDRAFT_59611</name>
</gene>
<feature type="non-terminal residue" evidence="1">
    <location>
        <position position="1"/>
    </location>
</feature>
<dbReference type="InterPro" id="IPR008948">
    <property type="entry name" value="L-Aspartase-like"/>
</dbReference>
<dbReference type="HOGENOM" id="CLU_1820404_0_0_1"/>
<dbReference type="InterPro" id="IPR001106">
    <property type="entry name" value="Aromatic_Lyase"/>
</dbReference>
<evidence type="ECO:0000313" key="2">
    <source>
        <dbReference type="Proteomes" id="UP000054337"/>
    </source>
</evidence>
<dbReference type="AlphaFoldDB" id="W7F8H7"/>
<protein>
    <recommendedName>
        <fullName evidence="3">Phenylalanine ammonia-lyase</fullName>
    </recommendedName>
</protein>